<dbReference type="Proteomes" id="UP001597283">
    <property type="component" value="Unassembled WGS sequence"/>
</dbReference>
<evidence type="ECO:0008006" key="4">
    <source>
        <dbReference type="Google" id="ProtNLM"/>
    </source>
</evidence>
<accession>A0ABW4NHR6</accession>
<evidence type="ECO:0000313" key="2">
    <source>
        <dbReference type="EMBL" id="MFD1788860.1"/>
    </source>
</evidence>
<evidence type="ECO:0000313" key="3">
    <source>
        <dbReference type="Proteomes" id="UP001597283"/>
    </source>
</evidence>
<evidence type="ECO:0000256" key="1">
    <source>
        <dbReference type="SAM" id="Phobius"/>
    </source>
</evidence>
<sequence>MRGLEGYLRRAAIGGLVIAGSAVVGVGTAQWTMAEATTFYTYPVNRGAPLYARQRAVADDLWDRQEEMTPADAGTVDYAAAGSTATSVQPTYLSASGS</sequence>
<keyword evidence="1" id="KW-0472">Membrane</keyword>
<keyword evidence="3" id="KW-1185">Reference proteome</keyword>
<proteinExistence type="predicted"/>
<comment type="caution">
    <text evidence="2">The sequence shown here is derived from an EMBL/GenBank/DDBJ whole genome shotgun (WGS) entry which is preliminary data.</text>
</comment>
<reference evidence="3" key="1">
    <citation type="journal article" date="2019" name="Int. J. Syst. Evol. Microbiol.">
        <title>The Global Catalogue of Microorganisms (GCM) 10K type strain sequencing project: providing services to taxonomists for standard genome sequencing and annotation.</title>
        <authorList>
            <consortium name="The Broad Institute Genomics Platform"/>
            <consortium name="The Broad Institute Genome Sequencing Center for Infectious Disease"/>
            <person name="Wu L."/>
            <person name="Ma J."/>
        </authorList>
    </citation>
    <scope>NUCLEOTIDE SEQUENCE [LARGE SCALE GENOMIC DNA]</scope>
    <source>
        <strain evidence="3">Q85</strain>
    </source>
</reference>
<dbReference type="RefSeq" id="WP_380941235.1">
    <property type="nucleotide sequence ID" value="NZ_JBHUFC010000006.1"/>
</dbReference>
<feature type="transmembrane region" description="Helical" evidence="1">
    <location>
        <begin position="12"/>
        <end position="33"/>
    </location>
</feature>
<dbReference type="EMBL" id="JBHUFC010000006">
    <property type="protein sequence ID" value="MFD1788860.1"/>
    <property type="molecule type" value="Genomic_DNA"/>
</dbReference>
<keyword evidence="1" id="KW-1133">Transmembrane helix</keyword>
<name>A0ABW4NHR6_9SPHN</name>
<organism evidence="2 3">
    <name type="scientific">Sphingomonas floccifaciens</name>
    <dbReference type="NCBI Taxonomy" id="1844115"/>
    <lineage>
        <taxon>Bacteria</taxon>
        <taxon>Pseudomonadati</taxon>
        <taxon>Pseudomonadota</taxon>
        <taxon>Alphaproteobacteria</taxon>
        <taxon>Sphingomonadales</taxon>
        <taxon>Sphingomonadaceae</taxon>
        <taxon>Sphingomonas</taxon>
    </lineage>
</organism>
<protein>
    <recommendedName>
        <fullName evidence="4">CAP domain-containing protein</fullName>
    </recommendedName>
</protein>
<keyword evidence="1" id="KW-0812">Transmembrane</keyword>
<gene>
    <name evidence="2" type="ORF">ACFSC3_14945</name>
</gene>